<gene>
    <name evidence="3" type="ORF">GRAN_0658</name>
</gene>
<sequence>MLKAKAQRFVEWTLTHQAADGMIGPASNDDWWPRMVMVKALAQYQEATGDPRVLPVLTKYFKHQLVAMPGRPLKEWGRFRWQDEVLVIEWLHERTQDPDLLKLAALLKEQGYDWEASFVDFKYTEPGEMHKTPLETHGVNHGQALKVAAVQYRLSGDKSERASYYRQLGALDKYHGLPNGMFSCDEHLAGRSPSQGTELCTVVETMFSMEVALAVFGDVAIADRLEKIAFNALPGTFTDDMWAHQYDQQANQVQVGLNSKPWRTNGPESNLYGLEPNFGCCTANFHQGWPKFAASLWMRTADDGLVAALYSPCEVKTMVRETLVRVVEATEYPFRETVKLTVTPEKAVRFPLSLKVPAWAAGATVVVNGKAEGNVTAGEFVRIERTWEAGDVVELTLPMKPVATRWFNEAVAVERGPLVFSLDLQGHWVKLRERGLTADWQVFPGRQWNYGLDVSGLRVSEETVGPVPFAAANAPVKIHATGRRVNGWKPEDGVALPVPVSPVESSEPVEELVLIPYGAAKLRITAFPELKG</sequence>
<dbReference type="EMBL" id="RDSM01000001">
    <property type="protein sequence ID" value="RXH57348.1"/>
    <property type="molecule type" value="Genomic_DNA"/>
</dbReference>
<keyword evidence="4" id="KW-1185">Reference proteome</keyword>
<protein>
    <submittedName>
        <fullName evidence="3">Putative glycosyl hydrolase (DUF1680)</fullName>
    </submittedName>
</protein>
<dbReference type="SUPFAM" id="SSF48208">
    <property type="entry name" value="Six-hairpin glycosidases"/>
    <property type="match status" value="1"/>
</dbReference>
<evidence type="ECO:0000259" key="2">
    <source>
        <dbReference type="Pfam" id="PF20736"/>
    </source>
</evidence>
<proteinExistence type="predicted"/>
<dbReference type="InterPro" id="IPR012878">
    <property type="entry name" value="Beta-AFase-like_GH127_cat"/>
</dbReference>
<evidence type="ECO:0000313" key="3">
    <source>
        <dbReference type="EMBL" id="RXH57348.1"/>
    </source>
</evidence>
<name>A0A4Q0T5I7_9BACT</name>
<evidence type="ECO:0000259" key="1">
    <source>
        <dbReference type="Pfam" id="PF07944"/>
    </source>
</evidence>
<dbReference type="Proteomes" id="UP000289437">
    <property type="component" value="Unassembled WGS sequence"/>
</dbReference>
<dbReference type="Pfam" id="PF07944">
    <property type="entry name" value="Beta-AFase-like_GH127_cat"/>
    <property type="match status" value="1"/>
</dbReference>
<dbReference type="Pfam" id="PF20736">
    <property type="entry name" value="Glyco_hydro127M"/>
    <property type="match status" value="1"/>
</dbReference>
<dbReference type="InterPro" id="IPR049046">
    <property type="entry name" value="Beta-AFase-like_GH127_middle"/>
</dbReference>
<evidence type="ECO:0000313" key="4">
    <source>
        <dbReference type="Proteomes" id="UP000289437"/>
    </source>
</evidence>
<dbReference type="AlphaFoldDB" id="A0A4Q0T5I7"/>
<dbReference type="PANTHER" id="PTHR31151:SF0">
    <property type="entry name" value="PROLINE-TRNA LIGASE (DUF1680)"/>
    <property type="match status" value="1"/>
</dbReference>
<feature type="domain" description="Non-reducing end beta-L-arabinofuranosidase-like GH127 middle" evidence="2">
    <location>
        <begin position="305"/>
        <end position="399"/>
    </location>
</feature>
<reference evidence="4" key="2">
    <citation type="submission" date="2019-02" db="EMBL/GenBank/DDBJ databases">
        <title>Granulicella sibirica sp. nov., a psychrotolerant acidobacterium isolated from an organic soil layer in forested tundra, West Siberia.</title>
        <authorList>
            <person name="Oshkin I.Y."/>
            <person name="Kulichevskaya I.S."/>
            <person name="Rijpstra W.I.C."/>
            <person name="Sinninghe Damste J.S."/>
            <person name="Rakitin A.L."/>
            <person name="Ravin N.V."/>
            <person name="Dedysh S.N."/>
        </authorList>
    </citation>
    <scope>NUCLEOTIDE SEQUENCE [LARGE SCALE GENOMIC DNA]</scope>
    <source>
        <strain evidence="4">AF10</strain>
    </source>
</reference>
<dbReference type="InterPro" id="IPR008928">
    <property type="entry name" value="6-hairpin_glycosidase_sf"/>
</dbReference>
<organism evidence="3 4">
    <name type="scientific">Granulicella sibirica</name>
    <dbReference type="NCBI Taxonomy" id="2479048"/>
    <lineage>
        <taxon>Bacteria</taxon>
        <taxon>Pseudomonadati</taxon>
        <taxon>Acidobacteriota</taxon>
        <taxon>Terriglobia</taxon>
        <taxon>Terriglobales</taxon>
        <taxon>Acidobacteriaceae</taxon>
        <taxon>Granulicella</taxon>
    </lineage>
</organism>
<dbReference type="GO" id="GO:0016787">
    <property type="term" value="F:hydrolase activity"/>
    <property type="evidence" value="ECO:0007669"/>
    <property type="project" value="UniProtKB-KW"/>
</dbReference>
<reference evidence="3 4" key="1">
    <citation type="submission" date="2018-11" db="EMBL/GenBank/DDBJ databases">
        <authorList>
            <person name="Mardanov A.V."/>
            <person name="Ravin N.V."/>
            <person name="Dedysh S.N."/>
        </authorList>
    </citation>
    <scope>NUCLEOTIDE SEQUENCE [LARGE SCALE GENOMIC DNA]</scope>
    <source>
        <strain evidence="3 4">AF10</strain>
    </source>
</reference>
<dbReference type="RefSeq" id="WP_206662695.1">
    <property type="nucleotide sequence ID" value="NZ_RDSM01000001.1"/>
</dbReference>
<accession>A0A4Q0T5I7</accession>
<comment type="caution">
    <text evidence="3">The sequence shown here is derived from an EMBL/GenBank/DDBJ whole genome shotgun (WGS) entry which is preliminary data.</text>
</comment>
<feature type="domain" description="Non-reducing end beta-L-arabinofuranosidase-like GH127 catalytic" evidence="1">
    <location>
        <begin position="28"/>
        <end position="293"/>
    </location>
</feature>
<dbReference type="PANTHER" id="PTHR31151">
    <property type="entry name" value="PROLINE-TRNA LIGASE (DUF1680)"/>
    <property type="match status" value="1"/>
</dbReference>
<dbReference type="GO" id="GO:0005975">
    <property type="term" value="P:carbohydrate metabolic process"/>
    <property type="evidence" value="ECO:0007669"/>
    <property type="project" value="InterPro"/>
</dbReference>
<keyword evidence="3" id="KW-0378">Hydrolase</keyword>